<keyword evidence="1" id="KW-0472">Membrane</keyword>
<reference evidence="2 3" key="1">
    <citation type="submission" date="2019-05" db="EMBL/GenBank/DDBJ databases">
        <title>Genome sequence of Cellulomonas hominis strain CS1.</title>
        <authorList>
            <person name="Belmont J."/>
            <person name="Maclea K.S."/>
        </authorList>
    </citation>
    <scope>NUCLEOTIDE SEQUENCE [LARGE SCALE GENOMIC DNA]</scope>
    <source>
        <strain evidence="2 3">CS1</strain>
    </source>
</reference>
<evidence type="ECO:0000313" key="2">
    <source>
        <dbReference type="EMBL" id="TKR26656.1"/>
    </source>
</evidence>
<feature type="transmembrane region" description="Helical" evidence="1">
    <location>
        <begin position="224"/>
        <end position="250"/>
    </location>
</feature>
<evidence type="ECO:0000313" key="3">
    <source>
        <dbReference type="Proteomes" id="UP000308121"/>
    </source>
</evidence>
<evidence type="ECO:0000256" key="1">
    <source>
        <dbReference type="SAM" id="Phobius"/>
    </source>
</evidence>
<keyword evidence="1" id="KW-0812">Transmembrane</keyword>
<dbReference type="RefSeq" id="WP_154728502.1">
    <property type="nucleotide sequence ID" value="NZ_SZYE01000019.1"/>
</dbReference>
<name>A0A7Z8NQ84_9CELL</name>
<gene>
    <name evidence="2" type="ORF">FA014_04450</name>
</gene>
<proteinExistence type="predicted"/>
<comment type="caution">
    <text evidence="2">The sequence shown here is derived from an EMBL/GenBank/DDBJ whole genome shotgun (WGS) entry which is preliminary data.</text>
</comment>
<feature type="transmembrane region" description="Helical" evidence="1">
    <location>
        <begin position="75"/>
        <end position="95"/>
    </location>
</feature>
<feature type="transmembrane region" description="Helical" evidence="1">
    <location>
        <begin position="107"/>
        <end position="126"/>
    </location>
</feature>
<keyword evidence="1" id="KW-1133">Transmembrane helix</keyword>
<dbReference type="AlphaFoldDB" id="A0A7Z8NQ84"/>
<feature type="transmembrane region" description="Helical" evidence="1">
    <location>
        <begin position="30"/>
        <end position="55"/>
    </location>
</feature>
<organism evidence="2 3">
    <name type="scientific">Cellulomonas hominis</name>
    <dbReference type="NCBI Taxonomy" id="156981"/>
    <lineage>
        <taxon>Bacteria</taxon>
        <taxon>Bacillati</taxon>
        <taxon>Actinomycetota</taxon>
        <taxon>Actinomycetes</taxon>
        <taxon>Micrococcales</taxon>
        <taxon>Cellulomonadaceae</taxon>
        <taxon>Cellulomonas</taxon>
    </lineage>
</organism>
<dbReference type="Proteomes" id="UP000308121">
    <property type="component" value="Unassembled WGS sequence"/>
</dbReference>
<feature type="transmembrane region" description="Helical" evidence="1">
    <location>
        <begin position="157"/>
        <end position="178"/>
    </location>
</feature>
<dbReference type="OrthoDB" id="4862385at2"/>
<dbReference type="EMBL" id="SZYE01000019">
    <property type="protein sequence ID" value="TKR26656.1"/>
    <property type="molecule type" value="Genomic_DNA"/>
</dbReference>
<protein>
    <submittedName>
        <fullName evidence="2">Uncharacterized protein</fullName>
    </submittedName>
</protein>
<feature type="transmembrane region" description="Helical" evidence="1">
    <location>
        <begin position="185"/>
        <end position="204"/>
    </location>
</feature>
<accession>A0A7Z8NQ84</accession>
<sequence length="259" mass="27616">MSADVARSRPLFPARPVRRTSPALRTARDLLVWFVQMGLVYWAIVLVAVVAVPFVVDRFGEVGVSIVWFARQSGVWFPFSVLIGVAATYPAVHVASGMTRRAYVRGALLAAVVLGTAFALVMTLLLEAERAWYGAMGWGWRLQDGWFAPDEGFGTVLLAYVATFVVANLSGMLVGTVYGAAGGWWGTLSLPLTVGPVFVVIALVDAGTRWLPFDDLLGAARAAQLAPLAVAVVAAVLAVALAVAFHLIAVRRPVAPRRG</sequence>